<dbReference type="RefSeq" id="WP_066598868.1">
    <property type="nucleotide sequence ID" value="NZ_FORY01000050.1"/>
</dbReference>
<evidence type="ECO:0000313" key="1">
    <source>
        <dbReference type="EMBL" id="SFK17903.1"/>
    </source>
</evidence>
<evidence type="ECO:0000313" key="2">
    <source>
        <dbReference type="Proteomes" id="UP000183299"/>
    </source>
</evidence>
<name>A0A1I3XEE5_9RHOB</name>
<dbReference type="Proteomes" id="UP000183299">
    <property type="component" value="Unassembled WGS sequence"/>
</dbReference>
<protein>
    <submittedName>
        <fullName evidence="1">Uncharacterized protein</fullName>
    </submittedName>
</protein>
<gene>
    <name evidence="1" type="ORF">SAMN04488138_1507</name>
</gene>
<sequence length="193" mass="20899">MSIPPASVGRTMAVDIPATITPHLKSGSVRALALPLRPYSNLKQGDAMWAREGINVDRKQRVKNQLRLSYVGEDLFLSIPWIPSVAKPSPGFRPPSAMPVQCSRFTLIVKSVEVMRLSQISEEDALISGVFIDPDGGYTPAGFPFMVGCETANGALRVLYETQNALGVGENPEVAFVRFSAIMRNISFFSGGA</sequence>
<dbReference type="STRING" id="576117.SAMN04488138_1507"/>
<reference evidence="1 2" key="1">
    <citation type="submission" date="2016-10" db="EMBL/GenBank/DDBJ databases">
        <authorList>
            <person name="de Groot N.N."/>
        </authorList>
    </citation>
    <scope>NUCLEOTIDE SEQUENCE [LARGE SCALE GENOMIC DNA]</scope>
    <source>
        <strain evidence="1 2">CGMCC 1.8891</strain>
    </source>
</reference>
<dbReference type="AlphaFoldDB" id="A0A1I3XEE5"/>
<accession>A0A1I3XEE5</accession>
<dbReference type="GeneID" id="98667125"/>
<organism evidence="1 2">
    <name type="scientific">Celeribacter halophilus</name>
    <dbReference type="NCBI Taxonomy" id="576117"/>
    <lineage>
        <taxon>Bacteria</taxon>
        <taxon>Pseudomonadati</taxon>
        <taxon>Pseudomonadota</taxon>
        <taxon>Alphaproteobacteria</taxon>
        <taxon>Rhodobacterales</taxon>
        <taxon>Roseobacteraceae</taxon>
        <taxon>Celeribacter</taxon>
    </lineage>
</organism>
<proteinExistence type="predicted"/>
<dbReference type="EMBL" id="FORY01000050">
    <property type="protein sequence ID" value="SFK17903.1"/>
    <property type="molecule type" value="Genomic_DNA"/>
</dbReference>
<keyword evidence="2" id="KW-1185">Reference proteome</keyword>
<dbReference type="OrthoDB" id="72471at2"/>